<evidence type="ECO:0000313" key="7">
    <source>
        <dbReference type="Proteomes" id="UP000026961"/>
    </source>
</evidence>
<dbReference type="Gramene" id="OGLUM08G13330.1">
    <property type="protein sequence ID" value="OGLUM08G13330.1"/>
    <property type="gene ID" value="OGLUM08G13330"/>
</dbReference>
<evidence type="ECO:0000256" key="1">
    <source>
        <dbReference type="ARBA" id="ARBA00005234"/>
    </source>
</evidence>
<dbReference type="GO" id="GO:0006508">
    <property type="term" value="P:proteolysis"/>
    <property type="evidence" value="ECO:0007669"/>
    <property type="project" value="UniProtKB-KW"/>
</dbReference>
<reference evidence="6" key="2">
    <citation type="submission" date="2018-05" db="EMBL/GenBank/DDBJ databases">
        <title>OgluRS3 (Oryza glumaepatula Reference Sequence Version 3).</title>
        <authorList>
            <person name="Zhang J."/>
            <person name="Kudrna D."/>
            <person name="Lee S."/>
            <person name="Talag J."/>
            <person name="Welchert J."/>
            <person name="Wing R.A."/>
        </authorList>
    </citation>
    <scope>NUCLEOTIDE SEQUENCE [LARGE SCALE GENOMIC DNA]</scope>
</reference>
<organism evidence="6">
    <name type="scientific">Oryza glumipatula</name>
    <dbReference type="NCBI Taxonomy" id="40148"/>
    <lineage>
        <taxon>Eukaryota</taxon>
        <taxon>Viridiplantae</taxon>
        <taxon>Streptophyta</taxon>
        <taxon>Embryophyta</taxon>
        <taxon>Tracheophyta</taxon>
        <taxon>Spermatophyta</taxon>
        <taxon>Magnoliopsida</taxon>
        <taxon>Liliopsida</taxon>
        <taxon>Poales</taxon>
        <taxon>Poaceae</taxon>
        <taxon>BOP clade</taxon>
        <taxon>Oryzoideae</taxon>
        <taxon>Oryzeae</taxon>
        <taxon>Oryzinae</taxon>
        <taxon>Oryza</taxon>
    </lineage>
</organism>
<dbReference type="InterPro" id="IPR003653">
    <property type="entry name" value="Peptidase_C48_C"/>
</dbReference>
<dbReference type="Gene3D" id="3.40.395.10">
    <property type="entry name" value="Adenoviral Proteinase, Chain A"/>
    <property type="match status" value="1"/>
</dbReference>
<feature type="region of interest" description="Disordered" evidence="4">
    <location>
        <begin position="1033"/>
        <end position="1061"/>
    </location>
</feature>
<dbReference type="PROSITE" id="PS50600">
    <property type="entry name" value="ULP_PROTEASE"/>
    <property type="match status" value="1"/>
</dbReference>
<dbReference type="EnsemblPlants" id="OGLUM08G13330.1">
    <property type="protein sequence ID" value="OGLUM08G13330.1"/>
    <property type="gene ID" value="OGLUM08G13330"/>
</dbReference>
<sequence length="1061" mass="118961">MSHGLSKLFFVFKSSSSEDLNPTYLQIVELTANTEANQGRIFFTCPSHEKGGSGCDFWYWEEGYIKYLNRKGLIEQNTCAKLLNEANQREMQRGTEEIKLDADVKKKSTVQEIRKDADVEEFKQADHMLLILREMMVMMKLMLVGGVCSVGLIAKPSCVGLQCAMRCETFEMSKWQPNIHQFCIAVSHSLALQKKVSGEKGWPDSWSVNHDKLIVRMPDWCSGSNFKHRWGGVRFKRTMLELKPDQKQFIIDNGFESFLSLSNFKVHSQPAEWIMQKMNPEICEFRFRGKVIVFDKLLVQKITGLNDGDLPIKLSGATSEVVKEIRTLYHPYFVSNRLGTGMCEKLLLSLHDEEKFLRTFILYLLATILCPATGNYIAYMDHLQMPTTGLHLRIIDYNTPRFCHVTDEDFEYVAVVDRCRMNLGYVTYGSRPAENAGVARAEDVPIGAVQDGVGIGAAVAQDSVAQDFASLNGWIRLSASSSQGITFSASLKSIIEKHSAKWQDEFVSALDNFKRDMIDLRAKRTCDMISDISKVLADSNTAVGISEAVSNPPSTELAAEVVSNPPSIEGAAEAVSKPSSIEGAAKATDFDGPSKEASGSSMPSSPAVDDYIFASRSDISNLDDACDAPSFRLFNESDPDFISTQDLAAEMLSLDVSNDTFSITSVTYFYKDIFCNSFTHCKDTFSSPPFTHCNKNINFSSSLSSSSKGNIPSYIFTATCYKLAISSSGPSTHEKKNRKKRARKGDSDVEAKKLKTTSEIDDVYRRCVVDSLPNRSRKADAKELTTPFLRIGEFHVSLEYFCEAMKPRGELNNKVMSCWIEMFNANCREDSKMKSSDKLICSPEKFVSESYVKWLKSINKEHKLPKLDLLFFPIVRDKHWVLTCINLLREQINYFDSIKRDDISQWFILSQNLFFFLSQCRCAVQITNFTKVAVDAKIPIKDISKFQTCSPPQFDCGFFSLRYIENWDGKNLQAFNEGDMPNYRKFVTHMMMSHGIGGEVAGRWLRVVWRHVGVVAGFAGARRIGARGIGSPAPERIAGSSAAPVTPPRSPLKLVVNGGTH</sequence>
<protein>
    <recommendedName>
        <fullName evidence="5">Ubiquitin-like protease family profile domain-containing protein</fullName>
    </recommendedName>
</protein>
<comment type="similarity">
    <text evidence="1">Belongs to the peptidase C48 family.</text>
</comment>
<keyword evidence="2" id="KW-0645">Protease</keyword>
<evidence type="ECO:0000256" key="2">
    <source>
        <dbReference type="ARBA" id="ARBA00022670"/>
    </source>
</evidence>
<dbReference type="SUPFAM" id="SSF54001">
    <property type="entry name" value="Cysteine proteinases"/>
    <property type="match status" value="1"/>
</dbReference>
<dbReference type="Proteomes" id="UP000026961">
    <property type="component" value="Chromosome 8"/>
</dbReference>
<evidence type="ECO:0000256" key="3">
    <source>
        <dbReference type="ARBA" id="ARBA00022801"/>
    </source>
</evidence>
<keyword evidence="7" id="KW-1185">Reference proteome</keyword>
<feature type="region of interest" description="Disordered" evidence="4">
    <location>
        <begin position="585"/>
        <end position="605"/>
    </location>
</feature>
<dbReference type="HOGENOM" id="CLU_010699_0_0_1"/>
<dbReference type="Pfam" id="PF02902">
    <property type="entry name" value="Peptidase_C48"/>
    <property type="match status" value="1"/>
</dbReference>
<dbReference type="PANTHER" id="PTHR36479:SF10">
    <property type="entry name" value="UBIQUITIN-LIKE PROTEASE FAMILY PROFILE DOMAIN-CONTAINING PROTEIN"/>
    <property type="match status" value="1"/>
</dbReference>
<proteinExistence type="inferred from homology"/>
<dbReference type="eggNOG" id="KOG0778">
    <property type="taxonomic scope" value="Eukaryota"/>
</dbReference>
<dbReference type="PANTHER" id="PTHR36479">
    <property type="entry name" value="ULP_PROTEASE DOMAIN-CONTAINING PROTEIN"/>
    <property type="match status" value="1"/>
</dbReference>
<evidence type="ECO:0000256" key="4">
    <source>
        <dbReference type="SAM" id="MobiDB-lite"/>
    </source>
</evidence>
<evidence type="ECO:0000313" key="6">
    <source>
        <dbReference type="EnsemblPlants" id="OGLUM08G13330.1"/>
    </source>
</evidence>
<dbReference type="AlphaFoldDB" id="A0A0E0AUM5"/>
<name>A0A0E0AUM5_9ORYZ</name>
<dbReference type="InterPro" id="IPR038765">
    <property type="entry name" value="Papain-like_cys_pep_sf"/>
</dbReference>
<feature type="domain" description="Ubiquitin-like protease family profile" evidence="5">
    <location>
        <begin position="794"/>
        <end position="967"/>
    </location>
</feature>
<dbReference type="STRING" id="40148.A0A0E0AUM5"/>
<accession>A0A0E0AUM5</accession>
<evidence type="ECO:0000259" key="5">
    <source>
        <dbReference type="PROSITE" id="PS50600"/>
    </source>
</evidence>
<reference evidence="6" key="1">
    <citation type="submission" date="2015-04" db="UniProtKB">
        <authorList>
            <consortium name="EnsemblPlants"/>
        </authorList>
    </citation>
    <scope>IDENTIFICATION</scope>
</reference>
<dbReference type="GO" id="GO:0008234">
    <property type="term" value="F:cysteine-type peptidase activity"/>
    <property type="evidence" value="ECO:0007669"/>
    <property type="project" value="InterPro"/>
</dbReference>
<keyword evidence="3" id="KW-0378">Hydrolase</keyword>
<feature type="region of interest" description="Disordered" evidence="4">
    <location>
        <begin position="728"/>
        <end position="751"/>
    </location>
</feature>